<dbReference type="EMBL" id="CP133612">
    <property type="protein sequence ID" value="WMV08569.1"/>
    <property type="molecule type" value="Genomic_DNA"/>
</dbReference>
<dbReference type="AlphaFoldDB" id="A0AAF0PV95"/>
<keyword evidence="3" id="KW-1185">Reference proteome</keyword>
<reference evidence="2" key="1">
    <citation type="submission" date="2023-08" db="EMBL/GenBank/DDBJ databases">
        <title>A de novo genome assembly of Solanum verrucosum Schlechtendal, a Mexican diploid species geographically isolated from the other diploid A-genome species in potato relatives.</title>
        <authorList>
            <person name="Hosaka K."/>
        </authorList>
    </citation>
    <scope>NUCLEOTIDE SEQUENCE</scope>
    <source>
        <tissue evidence="2">Young leaves</tissue>
    </source>
</reference>
<gene>
    <name evidence="2" type="ORF">MTR67_001954</name>
</gene>
<organism evidence="2 3">
    <name type="scientific">Solanum verrucosum</name>
    <dbReference type="NCBI Taxonomy" id="315347"/>
    <lineage>
        <taxon>Eukaryota</taxon>
        <taxon>Viridiplantae</taxon>
        <taxon>Streptophyta</taxon>
        <taxon>Embryophyta</taxon>
        <taxon>Tracheophyta</taxon>
        <taxon>Spermatophyta</taxon>
        <taxon>Magnoliopsida</taxon>
        <taxon>eudicotyledons</taxon>
        <taxon>Gunneridae</taxon>
        <taxon>Pentapetalae</taxon>
        <taxon>asterids</taxon>
        <taxon>lamiids</taxon>
        <taxon>Solanales</taxon>
        <taxon>Solanaceae</taxon>
        <taxon>Solanoideae</taxon>
        <taxon>Solaneae</taxon>
        <taxon>Solanum</taxon>
    </lineage>
</organism>
<evidence type="ECO:0000313" key="3">
    <source>
        <dbReference type="Proteomes" id="UP001234989"/>
    </source>
</evidence>
<name>A0AAF0PV95_SOLVR</name>
<proteinExistence type="predicted"/>
<evidence type="ECO:0000313" key="2">
    <source>
        <dbReference type="EMBL" id="WMV08569.1"/>
    </source>
</evidence>
<protein>
    <submittedName>
        <fullName evidence="2">Uncharacterized protein</fullName>
    </submittedName>
</protein>
<dbReference type="Proteomes" id="UP001234989">
    <property type="component" value="Chromosome 1"/>
</dbReference>
<feature type="region of interest" description="Disordered" evidence="1">
    <location>
        <begin position="1"/>
        <end position="26"/>
    </location>
</feature>
<accession>A0AAF0PV95</accession>
<evidence type="ECO:0000256" key="1">
    <source>
        <dbReference type="SAM" id="MobiDB-lite"/>
    </source>
</evidence>
<sequence length="26" mass="2904">MGAVGESPRSFAKQYHIAQSPRARRC</sequence>